<evidence type="ECO:0000313" key="3">
    <source>
        <dbReference type="Proteomes" id="UP000477386"/>
    </source>
</evidence>
<sequence length="136" mass="15309">MKIVVDTNDFISALIGKKHRDKLKIVLENPTIELFADASLLAELSEVAHRDKFRKYVTADEIALFLKAIQARLTLIEPTTVVTDSPDPDDNYLLSLAIDAQAEYLITGNKIDLLALSPYRGIQIIRLQVFLDRISQ</sequence>
<organism evidence="2 3">
    <name type="scientific">Spirosoma agri</name>
    <dbReference type="NCBI Taxonomy" id="1987381"/>
    <lineage>
        <taxon>Bacteria</taxon>
        <taxon>Pseudomonadati</taxon>
        <taxon>Bacteroidota</taxon>
        <taxon>Cytophagia</taxon>
        <taxon>Cytophagales</taxon>
        <taxon>Cytophagaceae</taxon>
        <taxon>Spirosoma</taxon>
    </lineage>
</organism>
<dbReference type="InterPro" id="IPR029060">
    <property type="entry name" value="PIN-like_dom_sf"/>
</dbReference>
<dbReference type="PANTHER" id="PTHR34610:SF3">
    <property type="entry name" value="SSL7007 PROTEIN"/>
    <property type="match status" value="1"/>
</dbReference>
<dbReference type="EMBL" id="JAAGNZ010000001">
    <property type="protein sequence ID" value="NEU65819.1"/>
    <property type="molecule type" value="Genomic_DNA"/>
</dbReference>
<proteinExistence type="predicted"/>
<evidence type="ECO:0000313" key="2">
    <source>
        <dbReference type="EMBL" id="NEU65819.1"/>
    </source>
</evidence>
<dbReference type="RefSeq" id="WP_164035119.1">
    <property type="nucleotide sequence ID" value="NZ_JAAGNZ010000001.1"/>
</dbReference>
<feature type="domain" description="PIN" evidence="1">
    <location>
        <begin position="1"/>
        <end position="114"/>
    </location>
</feature>
<dbReference type="InterPro" id="IPR002850">
    <property type="entry name" value="PIN_toxin-like"/>
</dbReference>
<protein>
    <submittedName>
        <fullName evidence="2">Putative toxin-antitoxin system toxin component, PIN family</fullName>
    </submittedName>
</protein>
<dbReference type="InterPro" id="IPR002716">
    <property type="entry name" value="PIN_dom"/>
</dbReference>
<dbReference type="AlphaFoldDB" id="A0A6M0IC85"/>
<dbReference type="Pfam" id="PF13470">
    <property type="entry name" value="PIN_3"/>
    <property type="match status" value="1"/>
</dbReference>
<dbReference type="SMART" id="SM00670">
    <property type="entry name" value="PINc"/>
    <property type="match status" value="1"/>
</dbReference>
<keyword evidence="3" id="KW-1185">Reference proteome</keyword>
<dbReference type="PANTHER" id="PTHR34610">
    <property type="entry name" value="SSL7007 PROTEIN"/>
    <property type="match status" value="1"/>
</dbReference>
<dbReference type="Proteomes" id="UP000477386">
    <property type="component" value="Unassembled WGS sequence"/>
</dbReference>
<reference evidence="2 3" key="1">
    <citation type="submission" date="2020-02" db="EMBL/GenBank/DDBJ databases">
        <title>Draft genome sequence of two Spirosoma agri KCTC 52727 and Spirosoma terrae KCTC 52035.</title>
        <authorList>
            <person name="Rojas J."/>
            <person name="Ambika Manirajan B."/>
            <person name="Ratering S."/>
            <person name="Suarez C."/>
            <person name="Schnell S."/>
        </authorList>
    </citation>
    <scope>NUCLEOTIDE SEQUENCE [LARGE SCALE GENOMIC DNA]</scope>
    <source>
        <strain evidence="2 3">KCTC 52727</strain>
    </source>
</reference>
<comment type="caution">
    <text evidence="2">The sequence shown here is derived from an EMBL/GenBank/DDBJ whole genome shotgun (WGS) entry which is preliminary data.</text>
</comment>
<evidence type="ECO:0000259" key="1">
    <source>
        <dbReference type="SMART" id="SM00670"/>
    </source>
</evidence>
<dbReference type="NCBIfam" id="TIGR00305">
    <property type="entry name" value="putative toxin-antitoxin system toxin component, PIN family"/>
    <property type="match status" value="1"/>
</dbReference>
<name>A0A6M0IC85_9BACT</name>
<dbReference type="SUPFAM" id="SSF88723">
    <property type="entry name" value="PIN domain-like"/>
    <property type="match status" value="1"/>
</dbReference>
<gene>
    <name evidence="2" type="ORF">GK091_02925</name>
</gene>
<accession>A0A6M0IC85</accession>